<evidence type="ECO:0000313" key="2">
    <source>
        <dbReference type="Proteomes" id="UP000585579"/>
    </source>
</evidence>
<reference evidence="1 2" key="1">
    <citation type="journal article" date="2020" name="Biotechnol. Biofuels">
        <title>New insights from the biogas microbiome by comprehensive genome-resolved metagenomics of nearly 1600 species originating from multiple anaerobic digesters.</title>
        <authorList>
            <person name="Campanaro S."/>
            <person name="Treu L."/>
            <person name="Rodriguez-R L.M."/>
            <person name="Kovalovszki A."/>
            <person name="Ziels R.M."/>
            <person name="Maus I."/>
            <person name="Zhu X."/>
            <person name="Kougias P.G."/>
            <person name="Basile A."/>
            <person name="Luo G."/>
            <person name="Schluter A."/>
            <person name="Konstantinidis K.T."/>
            <person name="Angelidaki I."/>
        </authorList>
    </citation>
    <scope>NUCLEOTIDE SEQUENCE [LARGE SCALE GENOMIC DNA]</scope>
    <source>
        <strain evidence="1">AS22ysBPME_46</strain>
    </source>
</reference>
<dbReference type="EMBL" id="JAAYQL010000058">
    <property type="protein sequence ID" value="NLK33092.1"/>
    <property type="molecule type" value="Genomic_DNA"/>
</dbReference>
<comment type="caution">
    <text evidence="1">The sequence shown here is derived from an EMBL/GenBank/DDBJ whole genome shotgun (WGS) entry which is preliminary data.</text>
</comment>
<dbReference type="AlphaFoldDB" id="A0A7K4AWQ0"/>
<name>A0A7K4AWQ0_9EURY</name>
<evidence type="ECO:0000313" key="1">
    <source>
        <dbReference type="EMBL" id="NLK33092.1"/>
    </source>
</evidence>
<gene>
    <name evidence="1" type="ORF">GX302_09785</name>
</gene>
<sequence length="53" mass="5978">MNSMITNNLSFSDWAKMVNAQHPDILAYMRKSTDPLDRVIAKRIMQTAGAINP</sequence>
<dbReference type="Proteomes" id="UP000585579">
    <property type="component" value="Unassembled WGS sequence"/>
</dbReference>
<accession>A0A7K4AWQ0</accession>
<organism evidence="1 2">
    <name type="scientific">Methanosarcina flavescens</name>
    <dbReference type="NCBI Taxonomy" id="1715806"/>
    <lineage>
        <taxon>Archaea</taxon>
        <taxon>Methanobacteriati</taxon>
        <taxon>Methanobacteriota</taxon>
        <taxon>Stenosarchaea group</taxon>
        <taxon>Methanomicrobia</taxon>
        <taxon>Methanosarcinales</taxon>
        <taxon>Methanosarcinaceae</taxon>
        <taxon>Methanosarcina</taxon>
    </lineage>
</organism>
<proteinExistence type="predicted"/>
<protein>
    <submittedName>
        <fullName evidence="1">Uncharacterized protein</fullName>
    </submittedName>
</protein>